<feature type="region of interest" description="Disordered" evidence="4">
    <location>
        <begin position="1"/>
        <end position="31"/>
    </location>
</feature>
<keyword evidence="1" id="KW-0678">Repressor</keyword>
<proteinExistence type="predicted"/>
<dbReference type="PANTHER" id="PTHR33388">
    <property type="entry name" value="OS01G0212500 PROTEIN"/>
    <property type="match status" value="1"/>
</dbReference>
<keyword evidence="6" id="KW-1185">Reference proteome</keyword>
<keyword evidence="3" id="KW-0804">Transcription</keyword>
<dbReference type="InterPro" id="IPR040356">
    <property type="entry name" value="SPEAR"/>
</dbReference>
<dbReference type="Proteomes" id="UP001418222">
    <property type="component" value="Unassembled WGS sequence"/>
</dbReference>
<keyword evidence="2" id="KW-0805">Transcription regulation</keyword>
<evidence type="ECO:0000313" key="6">
    <source>
        <dbReference type="Proteomes" id="UP001418222"/>
    </source>
</evidence>
<sequence>MESGRSPVGGSSRRATKSGSGKPKQPQRGLGVAQLEKIRIQSEFMYHPFHSNLTKMGNAESLSSGIRSRDKQSTPAWLSADHGIISSISHLHHGGPVTLPLMEDSAGIRTLHHDRSHCEGSSFSRVFGCETSGSQDLDLELRLSL</sequence>
<protein>
    <submittedName>
        <fullName evidence="5">Uncharacterized protein</fullName>
    </submittedName>
</protein>
<evidence type="ECO:0000313" key="5">
    <source>
        <dbReference type="EMBL" id="KAK8956930.1"/>
    </source>
</evidence>
<comment type="caution">
    <text evidence="5">The sequence shown here is derived from an EMBL/GenBank/DDBJ whole genome shotgun (WGS) entry which is preliminary data.</text>
</comment>
<feature type="compositionally biased region" description="Low complexity" evidence="4">
    <location>
        <begin position="1"/>
        <end position="13"/>
    </location>
</feature>
<gene>
    <name evidence="5" type="ORF">KSP39_PZI001495</name>
</gene>
<evidence type="ECO:0000256" key="4">
    <source>
        <dbReference type="SAM" id="MobiDB-lite"/>
    </source>
</evidence>
<dbReference type="GO" id="GO:0003700">
    <property type="term" value="F:DNA-binding transcription factor activity"/>
    <property type="evidence" value="ECO:0007669"/>
    <property type="project" value="InterPro"/>
</dbReference>
<accession>A0AAP0C1A0</accession>
<evidence type="ECO:0000256" key="1">
    <source>
        <dbReference type="ARBA" id="ARBA00022491"/>
    </source>
</evidence>
<dbReference type="AlphaFoldDB" id="A0AAP0C1A0"/>
<reference evidence="5 6" key="1">
    <citation type="journal article" date="2022" name="Nat. Plants">
        <title>Genomes of leafy and leafless Platanthera orchids illuminate the evolution of mycoheterotrophy.</title>
        <authorList>
            <person name="Li M.H."/>
            <person name="Liu K.W."/>
            <person name="Li Z."/>
            <person name="Lu H.C."/>
            <person name="Ye Q.L."/>
            <person name="Zhang D."/>
            <person name="Wang J.Y."/>
            <person name="Li Y.F."/>
            <person name="Zhong Z.M."/>
            <person name="Liu X."/>
            <person name="Yu X."/>
            <person name="Liu D.K."/>
            <person name="Tu X.D."/>
            <person name="Liu B."/>
            <person name="Hao Y."/>
            <person name="Liao X.Y."/>
            <person name="Jiang Y.T."/>
            <person name="Sun W.H."/>
            <person name="Chen J."/>
            <person name="Chen Y.Q."/>
            <person name="Ai Y."/>
            <person name="Zhai J.W."/>
            <person name="Wu S.S."/>
            <person name="Zhou Z."/>
            <person name="Hsiao Y.Y."/>
            <person name="Wu W.L."/>
            <person name="Chen Y.Y."/>
            <person name="Lin Y.F."/>
            <person name="Hsu J.L."/>
            <person name="Li C.Y."/>
            <person name="Wang Z.W."/>
            <person name="Zhao X."/>
            <person name="Zhong W.Y."/>
            <person name="Ma X.K."/>
            <person name="Ma L."/>
            <person name="Huang J."/>
            <person name="Chen G.Z."/>
            <person name="Huang M.Z."/>
            <person name="Huang L."/>
            <person name="Peng D.H."/>
            <person name="Luo Y.B."/>
            <person name="Zou S.Q."/>
            <person name="Chen S.P."/>
            <person name="Lan S."/>
            <person name="Tsai W.C."/>
            <person name="Van de Peer Y."/>
            <person name="Liu Z.J."/>
        </authorList>
    </citation>
    <scope>NUCLEOTIDE SEQUENCE [LARGE SCALE GENOMIC DNA]</scope>
    <source>
        <strain evidence="5">Lor287</strain>
    </source>
</reference>
<organism evidence="5 6">
    <name type="scientific">Platanthera zijinensis</name>
    <dbReference type="NCBI Taxonomy" id="2320716"/>
    <lineage>
        <taxon>Eukaryota</taxon>
        <taxon>Viridiplantae</taxon>
        <taxon>Streptophyta</taxon>
        <taxon>Embryophyta</taxon>
        <taxon>Tracheophyta</taxon>
        <taxon>Spermatophyta</taxon>
        <taxon>Magnoliopsida</taxon>
        <taxon>Liliopsida</taxon>
        <taxon>Asparagales</taxon>
        <taxon>Orchidaceae</taxon>
        <taxon>Orchidoideae</taxon>
        <taxon>Orchideae</taxon>
        <taxon>Orchidinae</taxon>
        <taxon>Platanthera</taxon>
    </lineage>
</organism>
<name>A0AAP0C1A0_9ASPA</name>
<evidence type="ECO:0000256" key="2">
    <source>
        <dbReference type="ARBA" id="ARBA00023015"/>
    </source>
</evidence>
<dbReference type="PANTHER" id="PTHR33388:SF18">
    <property type="entry name" value="PROTEIN SPEAR1"/>
    <property type="match status" value="1"/>
</dbReference>
<evidence type="ECO:0000256" key="3">
    <source>
        <dbReference type="ARBA" id="ARBA00023163"/>
    </source>
</evidence>
<dbReference type="EMBL" id="JBBWWQ010000001">
    <property type="protein sequence ID" value="KAK8956930.1"/>
    <property type="molecule type" value="Genomic_DNA"/>
</dbReference>